<dbReference type="InterPro" id="IPR009160">
    <property type="entry name" value="Acyl-CoA_deSatase_haem/ster-bd"/>
</dbReference>
<evidence type="ECO:0000256" key="13">
    <source>
        <dbReference type="ARBA" id="ARBA00023160"/>
    </source>
</evidence>
<evidence type="ECO:0000259" key="16">
    <source>
        <dbReference type="PROSITE" id="PS50255"/>
    </source>
</evidence>
<dbReference type="PRINTS" id="PR00075">
    <property type="entry name" value="FACDDSATRASE"/>
</dbReference>
<keyword evidence="4 14" id="KW-0349">Heme</keyword>
<dbReference type="PANTHER" id="PTHR11351:SF31">
    <property type="entry name" value="DESATURASE 1, ISOFORM A-RELATED"/>
    <property type="match status" value="1"/>
</dbReference>
<dbReference type="InterPro" id="IPR018506">
    <property type="entry name" value="Cyt_B5_heme-BS"/>
</dbReference>
<dbReference type="PIRSF" id="PIRSF000345">
    <property type="entry name" value="OLE1"/>
    <property type="match status" value="1"/>
</dbReference>
<dbReference type="InterPro" id="IPR001522">
    <property type="entry name" value="FADS-1_CS"/>
</dbReference>
<dbReference type="PROSITE" id="PS00191">
    <property type="entry name" value="CYTOCHROME_B5_1"/>
    <property type="match status" value="1"/>
</dbReference>
<keyword evidence="8 15" id="KW-1133">Transmembrane helix</keyword>
<dbReference type="InterPro" id="IPR001199">
    <property type="entry name" value="Cyt_B5-like_heme/steroid-bd"/>
</dbReference>
<evidence type="ECO:0000256" key="10">
    <source>
        <dbReference type="ARBA" id="ARBA00023004"/>
    </source>
</evidence>
<keyword evidence="18" id="KW-1185">Reference proteome</keyword>
<dbReference type="EC" id="1.14.19.1" evidence="14"/>
<evidence type="ECO:0000256" key="12">
    <source>
        <dbReference type="ARBA" id="ARBA00023136"/>
    </source>
</evidence>
<keyword evidence="3 14" id="KW-0444">Lipid biosynthesis</keyword>
<dbReference type="SUPFAM" id="SSF55856">
    <property type="entry name" value="Cytochrome b5-like heme/steroid binding domain"/>
    <property type="match status" value="1"/>
</dbReference>
<evidence type="ECO:0000256" key="5">
    <source>
        <dbReference type="ARBA" id="ARBA00022692"/>
    </source>
</evidence>
<dbReference type="GO" id="GO:0020037">
    <property type="term" value="F:heme binding"/>
    <property type="evidence" value="ECO:0007669"/>
    <property type="project" value="InterPro"/>
</dbReference>
<dbReference type="PROSITE" id="PS50255">
    <property type="entry name" value="CYTOCHROME_B5_2"/>
    <property type="match status" value="1"/>
</dbReference>
<keyword evidence="5 15" id="KW-0812">Transmembrane</keyword>
<dbReference type="OrthoDB" id="10260134at2759"/>
<comment type="subcellular location">
    <subcellularLocation>
        <location evidence="1">Membrane</location>
        <topology evidence="1">Multi-pass membrane protein</topology>
    </subcellularLocation>
</comment>
<evidence type="ECO:0000256" key="8">
    <source>
        <dbReference type="ARBA" id="ARBA00022989"/>
    </source>
</evidence>
<accession>A0A0C9VBJ6</accession>
<evidence type="ECO:0000256" key="4">
    <source>
        <dbReference type="ARBA" id="ARBA00022617"/>
    </source>
</evidence>
<keyword evidence="9 14" id="KW-0560">Oxidoreductase</keyword>
<dbReference type="PROSITE" id="PS00476">
    <property type="entry name" value="FATTY_ACID_DESATUR_1"/>
    <property type="match status" value="1"/>
</dbReference>
<dbReference type="Pfam" id="PF00487">
    <property type="entry name" value="FA_desaturase"/>
    <property type="match status" value="1"/>
</dbReference>
<proteinExistence type="inferred from homology"/>
<comment type="cofactor">
    <cofactor evidence="14">
        <name>Fe(2+)</name>
        <dbReference type="ChEBI" id="CHEBI:29033"/>
    </cofactor>
    <text evidence="14">Expected to bind 2 Fe(2+) ions per subunit.</text>
</comment>
<evidence type="ECO:0000313" key="17">
    <source>
        <dbReference type="EMBL" id="KIJ34706.1"/>
    </source>
</evidence>
<sequence>MDGDSEFQNLFKDNNEAKAPCNKVESLLKTNARRAPLTLQNFWKHIEWKNVIEAIIYYSLAIWGVSTTKLTRNSFIFSIIYYYLTGLAITAGYHRLWAHRSYNASLPLQYFFALLGAGASQHSIAWWASKHRAHHRYTDTDLDPYGAHTSLIWAHFGWLLIKAQYDAPVDRSDLMQNQVVRWQHKYYAPLLLIMSFGLPMAIAGYGWNDWRGGFVYPGVIRLLVLQHATFCVNSLAHYIGHHTFDDRHTPRDHFFTAFITGGEGYHNYHHQFPMDYRNGTKWYHYDLTKWAIYVSAKLGLASHLRKFPDNEIKKAQFAMDLKKLKKAQDGITWPPKYTELPVLTWEAFQEESMTRPLVLIAGFIHDVSLFIEEHPGGRSLLAGQIAKDATSSFFGGVYDHSNAAHNLLSNMRVGVLECGVEVISEKSLALSERLRILNVAERKALAT</sequence>
<name>A0A0C9VBJ6_SPHS4</name>
<evidence type="ECO:0000256" key="14">
    <source>
        <dbReference type="PIRNR" id="PIRNR000345"/>
    </source>
</evidence>
<comment type="function">
    <text evidence="14">Stearoyl-CoA desaturase that utilizes O(2) and electrons from reduced cytochrome b5 to introduce the first double bond into saturated fatty acyl-CoA substrates.</text>
</comment>
<dbReference type="GO" id="GO:0005789">
    <property type="term" value="C:endoplasmic reticulum membrane"/>
    <property type="evidence" value="ECO:0007669"/>
    <property type="project" value="TreeGrafter"/>
</dbReference>
<keyword evidence="13 14" id="KW-0275">Fatty acid biosynthesis</keyword>
<evidence type="ECO:0000313" key="18">
    <source>
        <dbReference type="Proteomes" id="UP000054279"/>
    </source>
</evidence>
<dbReference type="SMART" id="SM01117">
    <property type="entry name" value="Cyt-b5"/>
    <property type="match status" value="1"/>
</dbReference>
<dbReference type="InterPro" id="IPR036400">
    <property type="entry name" value="Cyt_B5-like_heme/steroid_sf"/>
</dbReference>
<keyword evidence="14" id="KW-0249">Electron transport</keyword>
<dbReference type="CDD" id="cd03505">
    <property type="entry name" value="Delta9-FADS-like"/>
    <property type="match status" value="1"/>
</dbReference>
<evidence type="ECO:0000256" key="11">
    <source>
        <dbReference type="ARBA" id="ARBA00023098"/>
    </source>
</evidence>
<dbReference type="PANTHER" id="PTHR11351">
    <property type="entry name" value="ACYL-COA DESATURASE"/>
    <property type="match status" value="1"/>
</dbReference>
<organism evidence="17 18">
    <name type="scientific">Sphaerobolus stellatus (strain SS14)</name>
    <dbReference type="NCBI Taxonomy" id="990650"/>
    <lineage>
        <taxon>Eukaryota</taxon>
        <taxon>Fungi</taxon>
        <taxon>Dikarya</taxon>
        <taxon>Basidiomycota</taxon>
        <taxon>Agaricomycotina</taxon>
        <taxon>Agaricomycetes</taxon>
        <taxon>Phallomycetidae</taxon>
        <taxon>Geastrales</taxon>
        <taxon>Sphaerobolaceae</taxon>
        <taxon>Sphaerobolus</taxon>
    </lineage>
</organism>
<evidence type="ECO:0000256" key="7">
    <source>
        <dbReference type="ARBA" id="ARBA00022832"/>
    </source>
</evidence>
<evidence type="ECO:0000256" key="6">
    <source>
        <dbReference type="ARBA" id="ARBA00022723"/>
    </source>
</evidence>
<dbReference type="HOGENOM" id="CLU_027359_3_2_1"/>
<feature type="transmembrane region" description="Helical" evidence="15">
    <location>
        <begin position="75"/>
        <end position="96"/>
    </location>
</feature>
<feature type="transmembrane region" description="Helical" evidence="15">
    <location>
        <begin position="186"/>
        <end position="207"/>
    </location>
</feature>
<dbReference type="EMBL" id="KN837197">
    <property type="protein sequence ID" value="KIJ34706.1"/>
    <property type="molecule type" value="Genomic_DNA"/>
</dbReference>
<dbReference type="Proteomes" id="UP000054279">
    <property type="component" value="Unassembled WGS sequence"/>
</dbReference>
<dbReference type="GO" id="GO:0005506">
    <property type="term" value="F:iron ion binding"/>
    <property type="evidence" value="ECO:0007669"/>
    <property type="project" value="TreeGrafter"/>
</dbReference>
<keyword evidence="14" id="KW-0813">Transport</keyword>
<feature type="transmembrane region" description="Helical" evidence="15">
    <location>
        <begin position="108"/>
        <end position="128"/>
    </location>
</feature>
<evidence type="ECO:0000256" key="2">
    <source>
        <dbReference type="ARBA" id="ARBA00009295"/>
    </source>
</evidence>
<keyword evidence="10 14" id="KW-0408">Iron</keyword>
<dbReference type="InterPro" id="IPR015876">
    <property type="entry name" value="Acyl-CoA_DS"/>
</dbReference>
<evidence type="ECO:0000256" key="3">
    <source>
        <dbReference type="ARBA" id="ARBA00022516"/>
    </source>
</evidence>
<feature type="domain" description="Cytochrome b5 heme-binding" evidence="16">
    <location>
        <begin position="358"/>
        <end position="417"/>
    </location>
</feature>
<keyword evidence="7 14" id="KW-0276">Fatty acid metabolism</keyword>
<keyword evidence="6 14" id="KW-0479">Metal-binding</keyword>
<dbReference type="Pfam" id="PF00173">
    <property type="entry name" value="Cyt-b5"/>
    <property type="match status" value="1"/>
</dbReference>
<dbReference type="GO" id="GO:0006636">
    <property type="term" value="P:unsaturated fatty acid biosynthetic process"/>
    <property type="evidence" value="ECO:0007669"/>
    <property type="project" value="UniProtKB-UniRule"/>
</dbReference>
<dbReference type="AlphaFoldDB" id="A0A0C9VBJ6"/>
<gene>
    <name evidence="17" type="ORF">M422DRAFT_35032</name>
</gene>
<protein>
    <recommendedName>
        <fullName evidence="14">Acyl-CoA desaturase</fullName>
        <ecNumber evidence="14">1.14.19.1</ecNumber>
    </recommendedName>
</protein>
<evidence type="ECO:0000256" key="9">
    <source>
        <dbReference type="ARBA" id="ARBA00023002"/>
    </source>
</evidence>
<comment type="similarity">
    <text evidence="2 14">Belongs to the fatty acid desaturase type 1 family.</text>
</comment>
<keyword evidence="11 14" id="KW-0443">Lipid metabolism</keyword>
<dbReference type="Gene3D" id="3.10.120.10">
    <property type="entry name" value="Cytochrome b5-like heme/steroid binding domain"/>
    <property type="match status" value="1"/>
</dbReference>
<comment type="catalytic activity">
    <reaction evidence="14">
        <text>octadecanoyl-CoA + 2 Fe(II)-[cytochrome b5] + O2 + 2 H(+) = (9Z)-octadecenoyl-CoA + 2 Fe(III)-[cytochrome b5] + 2 H2O</text>
        <dbReference type="Rhea" id="RHEA:19721"/>
        <dbReference type="Rhea" id="RHEA-COMP:10438"/>
        <dbReference type="Rhea" id="RHEA-COMP:10439"/>
        <dbReference type="ChEBI" id="CHEBI:15377"/>
        <dbReference type="ChEBI" id="CHEBI:15378"/>
        <dbReference type="ChEBI" id="CHEBI:15379"/>
        <dbReference type="ChEBI" id="CHEBI:29033"/>
        <dbReference type="ChEBI" id="CHEBI:29034"/>
        <dbReference type="ChEBI" id="CHEBI:57387"/>
        <dbReference type="ChEBI" id="CHEBI:57394"/>
        <dbReference type="EC" id="1.14.19.1"/>
    </reaction>
</comment>
<dbReference type="InterPro" id="IPR005804">
    <property type="entry name" value="FA_desaturase_dom"/>
</dbReference>
<keyword evidence="12 15" id="KW-0472">Membrane</keyword>
<evidence type="ECO:0000256" key="15">
    <source>
        <dbReference type="SAM" id="Phobius"/>
    </source>
</evidence>
<evidence type="ECO:0000256" key="1">
    <source>
        <dbReference type="ARBA" id="ARBA00004141"/>
    </source>
</evidence>
<reference evidence="17 18" key="1">
    <citation type="submission" date="2014-06" db="EMBL/GenBank/DDBJ databases">
        <title>Evolutionary Origins and Diversification of the Mycorrhizal Mutualists.</title>
        <authorList>
            <consortium name="DOE Joint Genome Institute"/>
            <consortium name="Mycorrhizal Genomics Consortium"/>
            <person name="Kohler A."/>
            <person name="Kuo A."/>
            <person name="Nagy L.G."/>
            <person name="Floudas D."/>
            <person name="Copeland A."/>
            <person name="Barry K.W."/>
            <person name="Cichocki N."/>
            <person name="Veneault-Fourrey C."/>
            <person name="LaButti K."/>
            <person name="Lindquist E.A."/>
            <person name="Lipzen A."/>
            <person name="Lundell T."/>
            <person name="Morin E."/>
            <person name="Murat C."/>
            <person name="Riley R."/>
            <person name="Ohm R."/>
            <person name="Sun H."/>
            <person name="Tunlid A."/>
            <person name="Henrissat B."/>
            <person name="Grigoriev I.V."/>
            <person name="Hibbett D.S."/>
            <person name="Martin F."/>
        </authorList>
    </citation>
    <scope>NUCLEOTIDE SEQUENCE [LARGE SCALE GENOMIC DNA]</scope>
    <source>
        <strain evidence="17 18">SS14</strain>
    </source>
</reference>
<dbReference type="GO" id="GO:0004768">
    <property type="term" value="F:stearoyl-CoA 9-desaturase activity"/>
    <property type="evidence" value="ECO:0007669"/>
    <property type="project" value="UniProtKB-UniRule"/>
</dbReference>